<reference evidence="6" key="2">
    <citation type="submission" date="2020-11" db="EMBL/GenBank/DDBJ databases">
        <authorList>
            <person name="Cecchin M."/>
            <person name="Marcolungo L."/>
            <person name="Rossato M."/>
            <person name="Girolomoni L."/>
            <person name="Cosentino E."/>
            <person name="Cuine S."/>
            <person name="Li-Beisson Y."/>
            <person name="Delledonne M."/>
            <person name="Ballottari M."/>
        </authorList>
    </citation>
    <scope>NUCLEOTIDE SEQUENCE</scope>
    <source>
        <strain evidence="6">211/11P</strain>
        <tissue evidence="6">Whole cell</tissue>
    </source>
</reference>
<organism evidence="6 7">
    <name type="scientific">Chlorella vulgaris</name>
    <name type="common">Green alga</name>
    <dbReference type="NCBI Taxonomy" id="3077"/>
    <lineage>
        <taxon>Eukaryota</taxon>
        <taxon>Viridiplantae</taxon>
        <taxon>Chlorophyta</taxon>
        <taxon>core chlorophytes</taxon>
        <taxon>Trebouxiophyceae</taxon>
        <taxon>Chlorellales</taxon>
        <taxon>Chlorellaceae</taxon>
        <taxon>Chlorella clade</taxon>
        <taxon>Chlorella</taxon>
    </lineage>
</organism>
<dbReference type="Gene3D" id="4.10.1100.10">
    <property type="entry name" value="Transcription factor, SBP-box domain"/>
    <property type="match status" value="1"/>
</dbReference>
<dbReference type="PANTHER" id="PTHR31251">
    <property type="entry name" value="SQUAMOSA PROMOTER-BINDING-LIKE PROTEIN 4"/>
    <property type="match status" value="1"/>
</dbReference>
<feature type="region of interest" description="Disordered" evidence="4">
    <location>
        <begin position="247"/>
        <end position="266"/>
    </location>
</feature>
<feature type="compositionally biased region" description="Low complexity" evidence="4">
    <location>
        <begin position="181"/>
        <end position="194"/>
    </location>
</feature>
<dbReference type="InterPro" id="IPR036893">
    <property type="entry name" value="SBP_sf"/>
</dbReference>
<keyword evidence="2" id="KW-0863">Zinc-finger</keyword>
<dbReference type="Pfam" id="PF03110">
    <property type="entry name" value="SBP"/>
    <property type="match status" value="1"/>
</dbReference>
<reference evidence="6" key="1">
    <citation type="journal article" date="2019" name="Plant J.">
        <title>Chlorella vulgaris genome assembly and annotation reveals the molecular basis for metabolic acclimation to high light conditions.</title>
        <authorList>
            <person name="Cecchin M."/>
            <person name="Marcolungo L."/>
            <person name="Rossato M."/>
            <person name="Girolomoni L."/>
            <person name="Cosentino E."/>
            <person name="Cuine S."/>
            <person name="Li-Beisson Y."/>
            <person name="Delledonne M."/>
            <person name="Ballottari M."/>
        </authorList>
    </citation>
    <scope>NUCLEOTIDE SEQUENCE</scope>
    <source>
        <strain evidence="6">211/11P</strain>
    </source>
</reference>
<keyword evidence="1" id="KW-0479">Metal-binding</keyword>
<dbReference type="InterPro" id="IPR004333">
    <property type="entry name" value="SBP_dom"/>
</dbReference>
<dbReference type="PANTHER" id="PTHR31251:SF169">
    <property type="entry name" value="SQUAMOSA PROMOTER-BINDING-LIKE PROTEIN 8"/>
    <property type="match status" value="1"/>
</dbReference>
<dbReference type="GO" id="GO:0008270">
    <property type="term" value="F:zinc ion binding"/>
    <property type="evidence" value="ECO:0007669"/>
    <property type="project" value="UniProtKB-KW"/>
</dbReference>
<accession>A0A9D4TXE0</accession>
<evidence type="ECO:0000256" key="4">
    <source>
        <dbReference type="SAM" id="MobiDB-lite"/>
    </source>
</evidence>
<dbReference type="PROSITE" id="PS51141">
    <property type="entry name" value="ZF_SBP"/>
    <property type="match status" value="1"/>
</dbReference>
<keyword evidence="7" id="KW-1185">Reference proteome</keyword>
<evidence type="ECO:0000313" key="7">
    <source>
        <dbReference type="Proteomes" id="UP001055712"/>
    </source>
</evidence>
<evidence type="ECO:0000259" key="5">
    <source>
        <dbReference type="PROSITE" id="PS51141"/>
    </source>
</evidence>
<evidence type="ECO:0000256" key="3">
    <source>
        <dbReference type="ARBA" id="ARBA00022833"/>
    </source>
</evidence>
<gene>
    <name evidence="6" type="ORF">D9Q98_000006</name>
</gene>
<feature type="domain" description="SBP-type" evidence="5">
    <location>
        <begin position="54"/>
        <end position="129"/>
    </location>
</feature>
<evidence type="ECO:0000313" key="6">
    <source>
        <dbReference type="EMBL" id="KAI3437553.1"/>
    </source>
</evidence>
<comment type="caution">
    <text evidence="6">The sequence shown here is derived from an EMBL/GenBank/DDBJ whole genome shotgun (WGS) entry which is preliminary data.</text>
</comment>
<feature type="region of interest" description="Disordered" evidence="4">
    <location>
        <begin position="157"/>
        <end position="235"/>
    </location>
</feature>
<feature type="compositionally biased region" description="Basic residues" evidence="4">
    <location>
        <begin position="120"/>
        <end position="130"/>
    </location>
</feature>
<proteinExistence type="predicted"/>
<dbReference type="EMBL" id="SIDB01000001">
    <property type="protein sequence ID" value="KAI3437553.1"/>
    <property type="molecule type" value="Genomic_DNA"/>
</dbReference>
<name>A0A9D4TXE0_CHLVU</name>
<sequence>MCVGCFLSQRWRPAPTTADCAQSSEPGSAVAMLPTFLASPEPAGHGQAPKKGLSPTCSVCHRSLLCERVFHQRYHVCPEHATATSVMLDGIVQRFCQQCGRFHPMDRFSPGMRSCRHQLARHAERRRKRRAEAAAAKSQAQRCSNNLDQLAEPHATGDHATLQGHTPSLTLPPPSKRLCSGGPAAPGRAPVAAGLKSEPAGGQPDAQGSGRLSGGEGDGCASAQSTHSTHRHHSHGLDALLAAAEEEQQLEQQLEQQQQGGGSPAAAHIVAAPQPVCPPQVAAHTVNVQPPLPLPALQQRDGAWQGMARGQQPQPRWQPPMLLVSQPVQQQQQQPLQQQHWPLLASYLAQAAAPTRQSYQPLQPAYQLQQLVQTAPAPPLLATQPQLLQLLQHLASPAASDALAALGVQLSAPPPPPATQPQQQQQPSLAAALASIQAAATQLYRPKPQPQPTSQHAALLQLVLQLAAHQQQ</sequence>
<dbReference type="AlphaFoldDB" id="A0A9D4TXE0"/>
<protein>
    <recommendedName>
        <fullName evidence="5">SBP-type domain-containing protein</fullName>
    </recommendedName>
</protein>
<dbReference type="GO" id="GO:0003677">
    <property type="term" value="F:DNA binding"/>
    <property type="evidence" value="ECO:0007669"/>
    <property type="project" value="InterPro"/>
</dbReference>
<evidence type="ECO:0000256" key="2">
    <source>
        <dbReference type="ARBA" id="ARBA00022771"/>
    </source>
</evidence>
<dbReference type="OrthoDB" id="515795at2759"/>
<feature type="compositionally biased region" description="Low complexity" evidence="4">
    <location>
        <begin position="133"/>
        <end position="142"/>
    </location>
</feature>
<keyword evidence="3" id="KW-0862">Zinc</keyword>
<dbReference type="Proteomes" id="UP001055712">
    <property type="component" value="Unassembled WGS sequence"/>
</dbReference>
<feature type="region of interest" description="Disordered" evidence="4">
    <location>
        <begin position="120"/>
        <end position="144"/>
    </location>
</feature>
<evidence type="ECO:0000256" key="1">
    <source>
        <dbReference type="ARBA" id="ARBA00022723"/>
    </source>
</evidence>
<dbReference type="InterPro" id="IPR044817">
    <property type="entry name" value="SBP-like"/>
</dbReference>
<dbReference type="GO" id="GO:0005634">
    <property type="term" value="C:nucleus"/>
    <property type="evidence" value="ECO:0007669"/>
    <property type="project" value="InterPro"/>
</dbReference>
<dbReference type="SUPFAM" id="SSF103612">
    <property type="entry name" value="SBT domain"/>
    <property type="match status" value="1"/>
</dbReference>